<sequence length="181" mass="19421">MQFNHYGRDPVLLGVSLLNEPCSSAAELGHRCEAAGLVLAAPPTDEDLVAVQSFLSDWERVVACTEHTQRAALLNALMAEYASAPWLTDHAGTGWHLHFREPDIDTPRQIAALISVGTALHLSGLGMDRLGVCAADGCAEIYADISRNGRQRFCSPTCANREAVRRHRASRTATPTGSSAA</sequence>
<dbReference type="SUPFAM" id="SSF160904">
    <property type="entry name" value="Jann2411-like"/>
    <property type="match status" value="1"/>
</dbReference>
<dbReference type="PANTHER" id="PTHR35525">
    <property type="entry name" value="BLL6575 PROTEIN"/>
    <property type="match status" value="1"/>
</dbReference>
<dbReference type="RefSeq" id="WP_285486126.1">
    <property type="nucleotide sequence ID" value="NZ_BSTI01000002.1"/>
</dbReference>
<dbReference type="InterPro" id="IPR010852">
    <property type="entry name" value="ABATE"/>
</dbReference>
<dbReference type="Gene3D" id="1.10.3300.10">
    <property type="entry name" value="Jann2411-like domain"/>
    <property type="match status" value="1"/>
</dbReference>
<protein>
    <recommendedName>
        <fullName evidence="1">Zinc finger CGNR domain-containing protein</fullName>
    </recommendedName>
</protein>
<keyword evidence="3" id="KW-1185">Reference proteome</keyword>
<dbReference type="Pfam" id="PF11706">
    <property type="entry name" value="zf-CGNR"/>
    <property type="match status" value="1"/>
</dbReference>
<comment type="caution">
    <text evidence="2">The sequence shown here is derived from an EMBL/GenBank/DDBJ whole genome shotgun (WGS) entry which is preliminary data.</text>
</comment>
<dbReference type="AlphaFoldDB" id="A0A9W6QYY7"/>
<evidence type="ECO:0000313" key="3">
    <source>
        <dbReference type="Proteomes" id="UP001165136"/>
    </source>
</evidence>
<organism evidence="2 3">
    <name type="scientific">Amycolatopsis taiwanensis</name>
    <dbReference type="NCBI Taxonomy" id="342230"/>
    <lineage>
        <taxon>Bacteria</taxon>
        <taxon>Bacillati</taxon>
        <taxon>Actinomycetota</taxon>
        <taxon>Actinomycetes</taxon>
        <taxon>Pseudonocardiales</taxon>
        <taxon>Pseudonocardiaceae</taxon>
        <taxon>Amycolatopsis</taxon>
    </lineage>
</organism>
<name>A0A9W6QYY7_9PSEU</name>
<dbReference type="InterPro" id="IPR021005">
    <property type="entry name" value="Znf_CGNR"/>
</dbReference>
<dbReference type="Proteomes" id="UP001165136">
    <property type="component" value="Unassembled WGS sequence"/>
</dbReference>
<evidence type="ECO:0000313" key="2">
    <source>
        <dbReference type="EMBL" id="GLY64572.1"/>
    </source>
</evidence>
<feature type="domain" description="Zinc finger CGNR" evidence="1">
    <location>
        <begin position="129"/>
        <end position="169"/>
    </location>
</feature>
<evidence type="ECO:0000259" key="1">
    <source>
        <dbReference type="Pfam" id="PF11706"/>
    </source>
</evidence>
<reference evidence="2" key="1">
    <citation type="submission" date="2023-03" db="EMBL/GenBank/DDBJ databases">
        <title>Amycolatopsis taiwanensis NBRC 103393.</title>
        <authorList>
            <person name="Ichikawa N."/>
            <person name="Sato H."/>
            <person name="Tonouchi N."/>
        </authorList>
    </citation>
    <scope>NUCLEOTIDE SEQUENCE</scope>
    <source>
        <strain evidence="2">NBRC 103393</strain>
    </source>
</reference>
<accession>A0A9W6QYY7</accession>
<dbReference type="PANTHER" id="PTHR35525:SF3">
    <property type="entry name" value="BLL6575 PROTEIN"/>
    <property type="match status" value="1"/>
</dbReference>
<dbReference type="EMBL" id="BSTI01000002">
    <property type="protein sequence ID" value="GLY64572.1"/>
    <property type="molecule type" value="Genomic_DNA"/>
</dbReference>
<gene>
    <name evidence="2" type="ORF">Atai01_11910</name>
</gene>
<proteinExistence type="predicted"/>
<dbReference type="InterPro" id="IPR023286">
    <property type="entry name" value="ABATE_dom_sf"/>
</dbReference>